<dbReference type="AlphaFoldDB" id="A0AAU9VYU5"/>
<dbReference type="EMBL" id="CALNXJ010000007">
    <property type="protein sequence ID" value="CAH3043100.1"/>
    <property type="molecule type" value="Genomic_DNA"/>
</dbReference>
<feature type="region of interest" description="Disordered" evidence="1">
    <location>
        <begin position="1"/>
        <end position="32"/>
    </location>
</feature>
<evidence type="ECO:0000313" key="2">
    <source>
        <dbReference type="EMBL" id="CAH3043100.1"/>
    </source>
</evidence>
<gene>
    <name evidence="2" type="ORF">PMEA_00031528</name>
</gene>
<feature type="compositionally biased region" description="Basic residues" evidence="1">
    <location>
        <begin position="99"/>
        <end position="116"/>
    </location>
</feature>
<keyword evidence="3" id="KW-1185">Reference proteome</keyword>
<accession>A0AAU9VYU5</accession>
<evidence type="ECO:0000313" key="3">
    <source>
        <dbReference type="Proteomes" id="UP001159428"/>
    </source>
</evidence>
<feature type="region of interest" description="Disordered" evidence="1">
    <location>
        <begin position="154"/>
        <end position="173"/>
    </location>
</feature>
<reference evidence="2 3" key="1">
    <citation type="submission" date="2022-05" db="EMBL/GenBank/DDBJ databases">
        <authorList>
            <consortium name="Genoscope - CEA"/>
            <person name="William W."/>
        </authorList>
    </citation>
    <scope>NUCLEOTIDE SEQUENCE [LARGE SCALE GENOMIC DNA]</scope>
</reference>
<protein>
    <recommendedName>
        <fullName evidence="4">TPX2 central domain-containing protein</fullName>
    </recommendedName>
</protein>
<comment type="caution">
    <text evidence="2">The sequence shown here is derived from an EMBL/GenBank/DDBJ whole genome shotgun (WGS) entry which is preliminary data.</text>
</comment>
<proteinExistence type="predicted"/>
<organism evidence="2 3">
    <name type="scientific">Pocillopora meandrina</name>
    <dbReference type="NCBI Taxonomy" id="46732"/>
    <lineage>
        <taxon>Eukaryota</taxon>
        <taxon>Metazoa</taxon>
        <taxon>Cnidaria</taxon>
        <taxon>Anthozoa</taxon>
        <taxon>Hexacorallia</taxon>
        <taxon>Scleractinia</taxon>
        <taxon>Astrocoeniina</taxon>
        <taxon>Pocilloporidae</taxon>
        <taxon>Pocillopora</taxon>
    </lineage>
</organism>
<evidence type="ECO:0008006" key="4">
    <source>
        <dbReference type="Google" id="ProtNLM"/>
    </source>
</evidence>
<feature type="compositionally biased region" description="Basic residues" evidence="1">
    <location>
        <begin position="160"/>
        <end position="169"/>
    </location>
</feature>
<sequence>MLGKEQEYIMSLNSEHTRPGLSTMDIKQKTKTKAEKTFEELVEESLRLPELSPSSQLPLSMTEILRNSQKKKDVSTKLPQINGGKVQLVATSDPLASEKKRKRRNKSKTNRPKRPSPHCFSSDDANAKMRVTQCVKPSVGLKDNNHLNATTNTEKEQWKKNMHTRHSKRRIAEESETPAMIPSIFVEARNAPSRTTQMPSETSFQTKKELFSIYLQEAKLRKELETPIDDDKPNPLRTYQRMEHELAERRKFFSFNGLTRCKSLPSIYNPTLHSQRQQSTTAFKMESTMHPSTPSIKEPLFTKRANLSLQELAKSLRDISDAKKSAPSFKAALSSRPDDKAVRKIKCRPGLRRTKSDLPGTSKQQWKITIHKRLPTVI</sequence>
<feature type="region of interest" description="Disordered" evidence="1">
    <location>
        <begin position="68"/>
        <end position="123"/>
    </location>
</feature>
<evidence type="ECO:0000256" key="1">
    <source>
        <dbReference type="SAM" id="MobiDB-lite"/>
    </source>
</evidence>
<dbReference type="Proteomes" id="UP001159428">
    <property type="component" value="Unassembled WGS sequence"/>
</dbReference>
<name>A0AAU9VYU5_9CNID</name>